<proteinExistence type="predicted"/>
<keyword evidence="2" id="KW-1185">Reference proteome</keyword>
<protein>
    <submittedName>
        <fullName evidence="1">Uncharacterized protein</fullName>
    </submittedName>
</protein>
<gene>
    <name evidence="1" type="ORF">NU09_1120</name>
</gene>
<comment type="caution">
    <text evidence="1">The sequence shown here is derived from an EMBL/GenBank/DDBJ whole genome shotgun (WGS) entry which is preliminary data.</text>
</comment>
<reference evidence="1 2" key="1">
    <citation type="submission" date="2014-12" db="EMBL/GenBank/DDBJ databases">
        <title>Genome sequence of Flavobacterium beibuense RSKm HC5.</title>
        <authorList>
            <person name="Kim J.F."/>
            <person name="Song J.Y."/>
            <person name="Kwak M.-J."/>
            <person name="Lee S.-W."/>
        </authorList>
    </citation>
    <scope>NUCLEOTIDE SEQUENCE [LARGE SCALE GENOMIC DNA]</scope>
    <source>
        <strain evidence="1 2">RSKm HC5</strain>
    </source>
</reference>
<organism evidence="1 2">
    <name type="scientific">Flavobacterium beibuense</name>
    <dbReference type="NCBI Taxonomy" id="657326"/>
    <lineage>
        <taxon>Bacteria</taxon>
        <taxon>Pseudomonadati</taxon>
        <taxon>Bacteroidota</taxon>
        <taxon>Flavobacteriia</taxon>
        <taxon>Flavobacteriales</taxon>
        <taxon>Flavobacteriaceae</taxon>
        <taxon>Flavobacterium</taxon>
    </lineage>
</organism>
<dbReference type="AlphaFoldDB" id="A0A444WF87"/>
<evidence type="ECO:0000313" key="1">
    <source>
        <dbReference type="EMBL" id="RYJ44510.1"/>
    </source>
</evidence>
<accession>A0A444WF87</accession>
<evidence type="ECO:0000313" key="2">
    <source>
        <dbReference type="Proteomes" id="UP000289775"/>
    </source>
</evidence>
<dbReference type="OrthoDB" id="1361165at2"/>
<name>A0A444WF87_9FLAO</name>
<dbReference type="EMBL" id="JUIW01000003">
    <property type="protein sequence ID" value="RYJ44510.1"/>
    <property type="molecule type" value="Genomic_DNA"/>
</dbReference>
<sequence>MQLYLILGAGAVLAYFVSREWSKRNTNYIKPGNKPQYSSNLQELIEQFGLRYAEKLDLVAQADGTTVQVFAKQDANHESPLATITDKELSKKVKKGKVYAKVASIAGGTMKIEFFGN</sequence>
<dbReference type="Proteomes" id="UP000289775">
    <property type="component" value="Unassembled WGS sequence"/>
</dbReference>
<dbReference type="RefSeq" id="WP_129750266.1">
    <property type="nucleotide sequence ID" value="NZ_JUIW01000003.1"/>
</dbReference>